<evidence type="ECO:0000256" key="5">
    <source>
        <dbReference type="ARBA" id="ARBA00023004"/>
    </source>
</evidence>
<evidence type="ECO:0008006" key="11">
    <source>
        <dbReference type="Google" id="ProtNLM"/>
    </source>
</evidence>
<feature type="compositionally biased region" description="Polar residues" evidence="8">
    <location>
        <begin position="319"/>
        <end position="328"/>
    </location>
</feature>
<dbReference type="EMBL" id="VFLP01000013">
    <property type="protein sequence ID" value="TRX95879.1"/>
    <property type="molecule type" value="Genomic_DNA"/>
</dbReference>
<dbReference type="GO" id="GO:0016705">
    <property type="term" value="F:oxidoreductase activity, acting on paired donors, with incorporation or reduction of molecular oxygen"/>
    <property type="evidence" value="ECO:0007669"/>
    <property type="project" value="InterPro"/>
</dbReference>
<keyword evidence="10" id="KW-1185">Reference proteome</keyword>
<dbReference type="InterPro" id="IPR050529">
    <property type="entry name" value="CYP450_sterol_14alpha_dmase"/>
</dbReference>
<evidence type="ECO:0000256" key="2">
    <source>
        <dbReference type="ARBA" id="ARBA00010617"/>
    </source>
</evidence>
<dbReference type="InterPro" id="IPR002403">
    <property type="entry name" value="Cyt_P450_E_grp-IV"/>
</dbReference>
<comment type="caution">
    <text evidence="9">The sequence shown here is derived from an EMBL/GenBank/DDBJ whole genome shotgun (WGS) entry which is preliminary data.</text>
</comment>
<protein>
    <recommendedName>
        <fullName evidence="11">Cytochrome P450</fullName>
    </recommendedName>
</protein>
<evidence type="ECO:0000256" key="7">
    <source>
        <dbReference type="PIRSR" id="PIRSR602403-1"/>
    </source>
</evidence>
<feature type="binding site" description="axial binding residue" evidence="7">
    <location>
        <position position="364"/>
    </location>
    <ligand>
        <name>heme</name>
        <dbReference type="ChEBI" id="CHEBI:30413"/>
    </ligand>
    <ligandPart>
        <name>Fe</name>
        <dbReference type="ChEBI" id="CHEBI:18248"/>
    </ligandPart>
</feature>
<dbReference type="Pfam" id="PF00067">
    <property type="entry name" value="p450"/>
    <property type="match status" value="1"/>
</dbReference>
<dbReference type="PRINTS" id="PR00465">
    <property type="entry name" value="EP450IV"/>
</dbReference>
<evidence type="ECO:0000256" key="1">
    <source>
        <dbReference type="ARBA" id="ARBA00001971"/>
    </source>
</evidence>
<feature type="region of interest" description="Disordered" evidence="8">
    <location>
        <begin position="318"/>
        <end position="337"/>
    </location>
</feature>
<keyword evidence="3 7" id="KW-0349">Heme</keyword>
<dbReference type="OrthoDB" id="3366823at2759"/>
<name>A0A553I6Q3_9PEZI</name>
<gene>
    <name evidence="9" type="ORF">FHL15_003021</name>
</gene>
<dbReference type="GO" id="GO:0005506">
    <property type="term" value="F:iron ion binding"/>
    <property type="evidence" value="ECO:0007669"/>
    <property type="project" value="InterPro"/>
</dbReference>
<dbReference type="InterPro" id="IPR036396">
    <property type="entry name" value="Cyt_P450_sf"/>
</dbReference>
<evidence type="ECO:0000313" key="10">
    <source>
        <dbReference type="Proteomes" id="UP000319160"/>
    </source>
</evidence>
<reference evidence="10" key="1">
    <citation type="submission" date="2019-06" db="EMBL/GenBank/DDBJ databases">
        <title>Draft genome sequence of the griseofulvin-producing fungus Xylaria cubensis strain G536.</title>
        <authorList>
            <person name="Mead M.E."/>
            <person name="Raja H.A."/>
            <person name="Steenwyk J.L."/>
            <person name="Knowles S.L."/>
            <person name="Oberlies N.H."/>
            <person name="Rokas A."/>
        </authorList>
    </citation>
    <scope>NUCLEOTIDE SEQUENCE [LARGE SCALE GENOMIC DNA]</scope>
    <source>
        <strain evidence="10">G536</strain>
    </source>
</reference>
<evidence type="ECO:0000256" key="6">
    <source>
        <dbReference type="ARBA" id="ARBA00023033"/>
    </source>
</evidence>
<evidence type="ECO:0000313" key="9">
    <source>
        <dbReference type="EMBL" id="TRX95879.1"/>
    </source>
</evidence>
<dbReference type="STRING" id="2512241.A0A553I6Q3"/>
<comment type="similarity">
    <text evidence="2">Belongs to the cytochrome P450 family.</text>
</comment>
<dbReference type="AlphaFoldDB" id="A0A553I6Q3"/>
<dbReference type="Gene3D" id="1.10.630.10">
    <property type="entry name" value="Cytochrome P450"/>
    <property type="match status" value="2"/>
</dbReference>
<comment type="cofactor">
    <cofactor evidence="1 7">
        <name>heme</name>
        <dbReference type="ChEBI" id="CHEBI:30413"/>
    </cofactor>
</comment>
<dbReference type="GO" id="GO:0020037">
    <property type="term" value="F:heme binding"/>
    <property type="evidence" value="ECO:0007669"/>
    <property type="project" value="InterPro"/>
</dbReference>
<evidence type="ECO:0000256" key="4">
    <source>
        <dbReference type="ARBA" id="ARBA00022723"/>
    </source>
</evidence>
<keyword evidence="5 7" id="KW-0408">Iron</keyword>
<dbReference type="PANTHER" id="PTHR24304">
    <property type="entry name" value="CYTOCHROME P450 FAMILY 7"/>
    <property type="match status" value="1"/>
</dbReference>
<dbReference type="InterPro" id="IPR001128">
    <property type="entry name" value="Cyt_P450"/>
</dbReference>
<evidence type="ECO:0000256" key="3">
    <source>
        <dbReference type="ARBA" id="ARBA00022617"/>
    </source>
</evidence>
<dbReference type="SUPFAM" id="SSF48264">
    <property type="entry name" value="Cytochrome P450"/>
    <property type="match status" value="1"/>
</dbReference>
<keyword evidence="4 7" id="KW-0479">Metal-binding</keyword>
<evidence type="ECO:0000256" key="8">
    <source>
        <dbReference type="SAM" id="MobiDB-lite"/>
    </source>
</evidence>
<proteinExistence type="inferred from homology"/>
<keyword evidence="6" id="KW-0503">Monooxygenase</keyword>
<sequence length="430" mass="49366">MPASVWALRHLLNLPRQALQVYEADNSGMNSKPREGSVVAPERRLKFLIAHNLNKFLSSRYLKTLNKQYLSLLVRDLDSLPIGDTWIDFPDLFVFIQRISFQASIKTLAGLELFNVYPDIIEDLILFQSYVPDMLYRMPRWLIPRAHRTRKRLLGGIRRWHEYASQQSDIHKVAPDDPDWEPLFGTKLIKARQIYARKIAEMTPEARAAEDLGLILRPRETSPTLHFGLYSKLVKTSVYAEVLRLYVASGIVRVVLHTDTDVAGYKIPKNSYLAMYSRSMAFDHTAWLRAGRQLGRPLHEFDPNRFLVDTTWKRPWHNNRGSEASQKTPAVPMETPDSSKMKQRFFMEGLLGLWIPYGGGDHVCPGRHFAKHEILMTFAAILSEFDIQLEHPKSKCTLPNMKYATFGALPPASKVPFRIRRRKAAALATA</sequence>
<organism evidence="9 10">
    <name type="scientific">Xylaria flabelliformis</name>
    <dbReference type="NCBI Taxonomy" id="2512241"/>
    <lineage>
        <taxon>Eukaryota</taxon>
        <taxon>Fungi</taxon>
        <taxon>Dikarya</taxon>
        <taxon>Ascomycota</taxon>
        <taxon>Pezizomycotina</taxon>
        <taxon>Sordariomycetes</taxon>
        <taxon>Xylariomycetidae</taxon>
        <taxon>Xylariales</taxon>
        <taxon>Xylariaceae</taxon>
        <taxon>Xylaria</taxon>
    </lineage>
</organism>
<dbReference type="PANTHER" id="PTHR24304:SF2">
    <property type="entry name" value="24-HYDROXYCHOLESTEROL 7-ALPHA-HYDROXYLASE"/>
    <property type="match status" value="1"/>
</dbReference>
<keyword evidence="6" id="KW-0560">Oxidoreductase</keyword>
<dbReference type="GO" id="GO:0008395">
    <property type="term" value="F:steroid hydroxylase activity"/>
    <property type="evidence" value="ECO:0007669"/>
    <property type="project" value="TreeGrafter"/>
</dbReference>
<dbReference type="Proteomes" id="UP000319160">
    <property type="component" value="Unassembled WGS sequence"/>
</dbReference>
<accession>A0A553I6Q3</accession>